<keyword evidence="3" id="KW-1185">Reference proteome</keyword>
<name>A0AAV9DRZ1_ACOCL</name>
<organism evidence="2 3">
    <name type="scientific">Acorus calamus</name>
    <name type="common">Sweet flag</name>
    <dbReference type="NCBI Taxonomy" id="4465"/>
    <lineage>
        <taxon>Eukaryota</taxon>
        <taxon>Viridiplantae</taxon>
        <taxon>Streptophyta</taxon>
        <taxon>Embryophyta</taxon>
        <taxon>Tracheophyta</taxon>
        <taxon>Spermatophyta</taxon>
        <taxon>Magnoliopsida</taxon>
        <taxon>Liliopsida</taxon>
        <taxon>Acoraceae</taxon>
        <taxon>Acorus</taxon>
    </lineage>
</organism>
<sequence>MMPLTFTSTKTSRNQEIHGRTHAAADTSSPIPLGLVLVPPLRQCDWYCEFASHHPNPVVCPQCGSNDLVDTANEFSITLQRITVNLHSEVQNMLASKVSVEALEEVVVTEEELCPVCKQNMGVGEMAKRMPCKHSFHVKFKLPKDDKAAMRERRDPGLDASVG</sequence>
<protein>
    <submittedName>
        <fullName evidence="2">Uncharacterized protein</fullName>
    </submittedName>
</protein>
<feature type="region of interest" description="Disordered" evidence="1">
    <location>
        <begin position="1"/>
        <end position="25"/>
    </location>
</feature>
<evidence type="ECO:0000313" key="2">
    <source>
        <dbReference type="EMBL" id="KAK1303880.1"/>
    </source>
</evidence>
<dbReference type="Gene3D" id="3.30.40.10">
    <property type="entry name" value="Zinc/RING finger domain, C3HC4 (zinc finger)"/>
    <property type="match status" value="1"/>
</dbReference>
<dbReference type="InterPro" id="IPR013083">
    <property type="entry name" value="Znf_RING/FYVE/PHD"/>
</dbReference>
<gene>
    <name evidence="2" type="ORF">QJS10_CPB11g01985</name>
</gene>
<feature type="compositionally biased region" description="Polar residues" evidence="1">
    <location>
        <begin position="1"/>
        <end position="12"/>
    </location>
</feature>
<dbReference type="Proteomes" id="UP001180020">
    <property type="component" value="Unassembled WGS sequence"/>
</dbReference>
<dbReference type="SUPFAM" id="SSF57850">
    <property type="entry name" value="RING/U-box"/>
    <property type="match status" value="1"/>
</dbReference>
<proteinExistence type="predicted"/>
<dbReference type="EMBL" id="JAUJYO010000011">
    <property type="protein sequence ID" value="KAK1303880.1"/>
    <property type="molecule type" value="Genomic_DNA"/>
</dbReference>
<dbReference type="AlphaFoldDB" id="A0AAV9DRZ1"/>
<comment type="caution">
    <text evidence="2">The sequence shown here is derived from an EMBL/GenBank/DDBJ whole genome shotgun (WGS) entry which is preliminary data.</text>
</comment>
<evidence type="ECO:0000313" key="3">
    <source>
        <dbReference type="Proteomes" id="UP001180020"/>
    </source>
</evidence>
<evidence type="ECO:0000256" key="1">
    <source>
        <dbReference type="SAM" id="MobiDB-lite"/>
    </source>
</evidence>
<reference evidence="2" key="1">
    <citation type="journal article" date="2023" name="Nat. Commun.">
        <title>Diploid and tetraploid genomes of Acorus and the evolution of monocots.</title>
        <authorList>
            <person name="Ma L."/>
            <person name="Liu K.W."/>
            <person name="Li Z."/>
            <person name="Hsiao Y.Y."/>
            <person name="Qi Y."/>
            <person name="Fu T."/>
            <person name="Tang G.D."/>
            <person name="Zhang D."/>
            <person name="Sun W.H."/>
            <person name="Liu D.K."/>
            <person name="Li Y."/>
            <person name="Chen G.Z."/>
            <person name="Liu X.D."/>
            <person name="Liao X.Y."/>
            <person name="Jiang Y.T."/>
            <person name="Yu X."/>
            <person name="Hao Y."/>
            <person name="Huang J."/>
            <person name="Zhao X.W."/>
            <person name="Ke S."/>
            <person name="Chen Y.Y."/>
            <person name="Wu W.L."/>
            <person name="Hsu J.L."/>
            <person name="Lin Y.F."/>
            <person name="Huang M.D."/>
            <person name="Li C.Y."/>
            <person name="Huang L."/>
            <person name="Wang Z.W."/>
            <person name="Zhao X."/>
            <person name="Zhong W.Y."/>
            <person name="Peng D.H."/>
            <person name="Ahmad S."/>
            <person name="Lan S."/>
            <person name="Zhang J.S."/>
            <person name="Tsai W.C."/>
            <person name="Van de Peer Y."/>
            <person name="Liu Z.J."/>
        </authorList>
    </citation>
    <scope>NUCLEOTIDE SEQUENCE</scope>
    <source>
        <strain evidence="2">CP</strain>
    </source>
</reference>
<accession>A0AAV9DRZ1</accession>
<reference evidence="2" key="2">
    <citation type="submission" date="2023-06" db="EMBL/GenBank/DDBJ databases">
        <authorList>
            <person name="Ma L."/>
            <person name="Liu K.-W."/>
            <person name="Li Z."/>
            <person name="Hsiao Y.-Y."/>
            <person name="Qi Y."/>
            <person name="Fu T."/>
            <person name="Tang G."/>
            <person name="Zhang D."/>
            <person name="Sun W.-H."/>
            <person name="Liu D.-K."/>
            <person name="Li Y."/>
            <person name="Chen G.-Z."/>
            <person name="Liu X.-D."/>
            <person name="Liao X.-Y."/>
            <person name="Jiang Y.-T."/>
            <person name="Yu X."/>
            <person name="Hao Y."/>
            <person name="Huang J."/>
            <person name="Zhao X.-W."/>
            <person name="Ke S."/>
            <person name="Chen Y.-Y."/>
            <person name="Wu W.-L."/>
            <person name="Hsu J.-L."/>
            <person name="Lin Y.-F."/>
            <person name="Huang M.-D."/>
            <person name="Li C.-Y."/>
            <person name="Huang L."/>
            <person name="Wang Z.-W."/>
            <person name="Zhao X."/>
            <person name="Zhong W.-Y."/>
            <person name="Peng D.-H."/>
            <person name="Ahmad S."/>
            <person name="Lan S."/>
            <person name="Zhang J.-S."/>
            <person name="Tsai W.-C."/>
            <person name="Van De Peer Y."/>
            <person name="Liu Z.-J."/>
        </authorList>
    </citation>
    <scope>NUCLEOTIDE SEQUENCE</scope>
    <source>
        <strain evidence="2">CP</strain>
        <tissue evidence="2">Leaves</tissue>
    </source>
</reference>